<comment type="similarity">
    <text evidence="4">Belongs to the flavin monoamine oxidase family.</text>
</comment>
<dbReference type="PRINTS" id="PR00757">
    <property type="entry name" value="AMINEOXDASEF"/>
</dbReference>
<keyword evidence="4" id="KW-0274">FAD</keyword>
<dbReference type="EC" id="1.4.3.-" evidence="4"/>
<evidence type="ECO:0000256" key="4">
    <source>
        <dbReference type="RuleBase" id="RU362067"/>
    </source>
</evidence>
<dbReference type="Gene3D" id="3.90.660.10">
    <property type="match status" value="1"/>
</dbReference>
<proteinExistence type="inferred from homology"/>
<feature type="binding site" evidence="3">
    <location>
        <position position="46"/>
    </location>
    <ligand>
        <name>FAD</name>
        <dbReference type="ChEBI" id="CHEBI:57692"/>
    </ligand>
</feature>
<name>A0ABD3X930_SINWO</name>
<accession>A0ABD3X930</accession>
<gene>
    <name evidence="7" type="ORF">ACJMK2_029075</name>
</gene>
<dbReference type="AlphaFoldDB" id="A0ABD3X930"/>
<dbReference type="InterPro" id="IPR050281">
    <property type="entry name" value="Flavin_monoamine_oxidase"/>
</dbReference>
<evidence type="ECO:0000256" key="2">
    <source>
        <dbReference type="ARBA" id="ARBA00023002"/>
    </source>
</evidence>
<keyword evidence="4" id="KW-0285">Flavoprotein</keyword>
<feature type="binding site" evidence="3">
    <location>
        <position position="253"/>
    </location>
    <ligand>
        <name>FAD</name>
        <dbReference type="ChEBI" id="CHEBI:57692"/>
    </ligand>
</feature>
<reference evidence="7 8" key="1">
    <citation type="submission" date="2024-11" db="EMBL/GenBank/DDBJ databases">
        <title>Chromosome-level genome assembly of the freshwater bivalve Anodonta woodiana.</title>
        <authorList>
            <person name="Chen X."/>
        </authorList>
    </citation>
    <scope>NUCLEOTIDE SEQUENCE [LARGE SCALE GENOMIC DNA]</scope>
    <source>
        <strain evidence="7">MN2024</strain>
        <tissue evidence="7">Gills</tissue>
    </source>
</reference>
<organism evidence="7 8">
    <name type="scientific">Sinanodonta woodiana</name>
    <name type="common">Chinese pond mussel</name>
    <name type="synonym">Anodonta woodiana</name>
    <dbReference type="NCBI Taxonomy" id="1069815"/>
    <lineage>
        <taxon>Eukaryota</taxon>
        <taxon>Metazoa</taxon>
        <taxon>Spiralia</taxon>
        <taxon>Lophotrochozoa</taxon>
        <taxon>Mollusca</taxon>
        <taxon>Bivalvia</taxon>
        <taxon>Autobranchia</taxon>
        <taxon>Heteroconchia</taxon>
        <taxon>Palaeoheterodonta</taxon>
        <taxon>Unionida</taxon>
        <taxon>Unionoidea</taxon>
        <taxon>Unionidae</taxon>
        <taxon>Unioninae</taxon>
        <taxon>Sinanodonta</taxon>
    </lineage>
</organism>
<dbReference type="SUPFAM" id="SSF51905">
    <property type="entry name" value="FAD/NAD(P)-binding domain"/>
    <property type="match status" value="1"/>
</dbReference>
<evidence type="ECO:0000256" key="3">
    <source>
        <dbReference type="PIRSR" id="PIRSR601613-1"/>
    </source>
</evidence>
<sequence length="545" mass="61748">MAGPVFVIAVICWSLITISSQQQNTSQNGPATQKDATILILGAGMTGITAAKTLHDKGYRNFIILEGSNRIGGRISETQIGNYIVEGGAAWIHGSGTNPLLTLAKRFNLSYVATHYEDYGVRDGSGRDVTDEFAIRYNTSFGPAFKYFKNYTKESRAISRTDFTIRSALLMGGWRPQSAVDDLIEFFNIDFSYAYAADVVSGLHAYIYEAYDAYNTTDDLTVNDVRGYSHIVRSLHAEFISDGDQRLRLNEVVTDIEQTDEGIVVRTKDNVTYSADHVLVTFSIGVLQNNDVRFSPPLPAWKREAIHQFQQALLMHVYVQFAEKFWDDHEFILYASERRNYFNIWHNIDKTLPGSKILQVSVVGDEVKRLERLKDTEIISELLSVLRTMYSDRTVSEPIAYNIPRWYSNPLFRGAFSNWPPGYTINTFSNLQAPVGKIFFAGEYSDRFNYGYIQAAYLSALRVVDNIEECLRKPGACDVTTRPKENYHECNDHTRQMYSANQEDEDGTCSFDECPVSSSSLHLSPDFDIFISKLVIAFLLRCFIL</sequence>
<dbReference type="Gene3D" id="3.50.50.60">
    <property type="entry name" value="FAD/NAD(P)-binding domain"/>
    <property type="match status" value="1"/>
</dbReference>
<comment type="cofactor">
    <cofactor evidence="1 4">
        <name>FAD</name>
        <dbReference type="ChEBI" id="CHEBI:57692"/>
    </cofactor>
</comment>
<dbReference type="PANTHER" id="PTHR10742:SF313">
    <property type="entry name" value="AMINE OXIDASE"/>
    <property type="match status" value="1"/>
</dbReference>
<dbReference type="EMBL" id="JBJQND010000003">
    <property type="protein sequence ID" value="KAL3882767.1"/>
    <property type="molecule type" value="Genomic_DNA"/>
</dbReference>
<evidence type="ECO:0000259" key="6">
    <source>
        <dbReference type="Pfam" id="PF01593"/>
    </source>
</evidence>
<keyword evidence="8" id="KW-1185">Reference proteome</keyword>
<evidence type="ECO:0000313" key="8">
    <source>
        <dbReference type="Proteomes" id="UP001634394"/>
    </source>
</evidence>
<dbReference type="Proteomes" id="UP001634394">
    <property type="component" value="Unassembled WGS sequence"/>
</dbReference>
<feature type="domain" description="Amine oxidase" evidence="6">
    <location>
        <begin position="45"/>
        <end position="467"/>
    </location>
</feature>
<dbReference type="EMBL" id="JBJQND010000003">
    <property type="protein sequence ID" value="KAL3882768.1"/>
    <property type="molecule type" value="Genomic_DNA"/>
</dbReference>
<dbReference type="InterPro" id="IPR001613">
    <property type="entry name" value="Flavin_amine_oxidase"/>
</dbReference>
<comment type="caution">
    <text evidence="7">The sequence shown here is derived from an EMBL/GenBank/DDBJ whole genome shotgun (WGS) entry which is preliminary data.</text>
</comment>
<dbReference type="PANTHER" id="PTHR10742">
    <property type="entry name" value="FLAVIN MONOAMINE OXIDASE"/>
    <property type="match status" value="1"/>
</dbReference>
<dbReference type="InterPro" id="IPR036188">
    <property type="entry name" value="FAD/NAD-bd_sf"/>
</dbReference>
<evidence type="ECO:0000256" key="5">
    <source>
        <dbReference type="SAM" id="SignalP"/>
    </source>
</evidence>
<dbReference type="Pfam" id="PF01593">
    <property type="entry name" value="Amino_oxidase"/>
    <property type="match status" value="1"/>
</dbReference>
<dbReference type="InterPro" id="IPR002937">
    <property type="entry name" value="Amino_oxidase"/>
</dbReference>
<dbReference type="SUPFAM" id="SSF54373">
    <property type="entry name" value="FAD-linked reductases, C-terminal domain"/>
    <property type="match status" value="1"/>
</dbReference>
<evidence type="ECO:0000256" key="1">
    <source>
        <dbReference type="ARBA" id="ARBA00001974"/>
    </source>
</evidence>
<keyword evidence="2 4" id="KW-0560">Oxidoreductase</keyword>
<feature type="chain" id="PRO_5044725244" description="Amine oxidase" evidence="5">
    <location>
        <begin position="22"/>
        <end position="545"/>
    </location>
</feature>
<keyword evidence="5" id="KW-0732">Signal</keyword>
<dbReference type="GO" id="GO:0008131">
    <property type="term" value="F:primary methylamine oxidase activity"/>
    <property type="evidence" value="ECO:0007669"/>
    <property type="project" value="UniProtKB-ARBA"/>
</dbReference>
<feature type="binding site" evidence="3">
    <location>
        <position position="443"/>
    </location>
    <ligand>
        <name>FAD</name>
        <dbReference type="ChEBI" id="CHEBI:57692"/>
    </ligand>
</feature>
<feature type="signal peptide" evidence="5">
    <location>
        <begin position="1"/>
        <end position="21"/>
    </location>
</feature>
<protein>
    <recommendedName>
        <fullName evidence="4">Amine oxidase</fullName>
        <ecNumber evidence="4">1.4.3.-</ecNumber>
    </recommendedName>
</protein>
<evidence type="ECO:0000313" key="7">
    <source>
        <dbReference type="EMBL" id="KAL3882767.1"/>
    </source>
</evidence>